<evidence type="ECO:0000313" key="3">
    <source>
        <dbReference type="Proteomes" id="UP000198348"/>
    </source>
</evidence>
<sequence length="51" mass="5747">MVTDDVAIVTTDETCTDRDSRPVRATPDHAPAGHHFRATRRVGYDTCHCEY</sequence>
<name>A0A238YZV6_9PSEU</name>
<keyword evidence="3" id="KW-1185">Reference proteome</keyword>
<feature type="region of interest" description="Disordered" evidence="1">
    <location>
        <begin position="14"/>
        <end position="33"/>
    </location>
</feature>
<reference evidence="2 3" key="1">
    <citation type="submission" date="2017-06" db="EMBL/GenBank/DDBJ databases">
        <authorList>
            <person name="Kim H.J."/>
            <person name="Triplett B.A."/>
        </authorList>
    </citation>
    <scope>NUCLEOTIDE SEQUENCE [LARGE SCALE GENOMIC DNA]</scope>
    <source>
        <strain evidence="2 3">DSM 45207</strain>
    </source>
</reference>
<proteinExistence type="predicted"/>
<gene>
    <name evidence="2" type="ORF">SAMN06265360_11835</name>
</gene>
<protein>
    <submittedName>
        <fullName evidence="2">Uncharacterized protein</fullName>
    </submittedName>
</protein>
<organism evidence="2 3">
    <name type="scientific">Haloechinothrix alba</name>
    <dbReference type="NCBI Taxonomy" id="664784"/>
    <lineage>
        <taxon>Bacteria</taxon>
        <taxon>Bacillati</taxon>
        <taxon>Actinomycetota</taxon>
        <taxon>Actinomycetes</taxon>
        <taxon>Pseudonocardiales</taxon>
        <taxon>Pseudonocardiaceae</taxon>
        <taxon>Haloechinothrix</taxon>
    </lineage>
</organism>
<dbReference type="AlphaFoldDB" id="A0A238YZV6"/>
<accession>A0A238YZV6</accession>
<evidence type="ECO:0000313" key="2">
    <source>
        <dbReference type="EMBL" id="SNR76630.1"/>
    </source>
</evidence>
<dbReference type="Proteomes" id="UP000198348">
    <property type="component" value="Unassembled WGS sequence"/>
</dbReference>
<evidence type="ECO:0000256" key="1">
    <source>
        <dbReference type="SAM" id="MobiDB-lite"/>
    </source>
</evidence>
<dbReference type="EMBL" id="FZNW01000018">
    <property type="protein sequence ID" value="SNR76630.1"/>
    <property type="molecule type" value="Genomic_DNA"/>
</dbReference>